<organism evidence="2 3">
    <name type="scientific">Paraburkholderia steynii</name>
    <dbReference type="NCBI Taxonomy" id="1245441"/>
    <lineage>
        <taxon>Bacteria</taxon>
        <taxon>Pseudomonadati</taxon>
        <taxon>Pseudomonadota</taxon>
        <taxon>Betaproteobacteria</taxon>
        <taxon>Burkholderiales</taxon>
        <taxon>Burkholderiaceae</taxon>
        <taxon>Paraburkholderia</taxon>
    </lineage>
</organism>
<reference evidence="2 3" key="1">
    <citation type="submission" date="2017-02" db="EMBL/GenBank/DDBJ databases">
        <title>Paraburkholderia sophoroidis sp. nov. and Paraburkholderia steynii sp. nov. rhizobial symbionts of the fynbos legume Hypocalyptus sophoroides.</title>
        <authorList>
            <person name="Steenkamp E.T."/>
            <person name="Beukes C.W."/>
            <person name="Van Zyl E."/>
            <person name="Avontuur J."/>
            <person name="Chan W.Y."/>
            <person name="Hassen A."/>
            <person name="Palmer M."/>
            <person name="Mthombeni L."/>
            <person name="Phalane F."/>
            <person name="Sereme K."/>
            <person name="Venter S.N."/>
        </authorList>
    </citation>
    <scope>NUCLEOTIDE SEQUENCE [LARGE SCALE GENOMIC DNA]</scope>
    <source>
        <strain evidence="2 3">HC1.1ba</strain>
    </source>
</reference>
<name>A0A4R0WYD2_9BURK</name>
<evidence type="ECO:0000313" key="2">
    <source>
        <dbReference type="EMBL" id="TCG02696.1"/>
    </source>
</evidence>
<dbReference type="Proteomes" id="UP000294200">
    <property type="component" value="Unassembled WGS sequence"/>
</dbReference>
<dbReference type="AlphaFoldDB" id="A0A4R0WYD2"/>
<accession>A0A4R0WYD2</accession>
<gene>
    <name evidence="2" type="ORF">BZM27_53935</name>
</gene>
<dbReference type="Gene3D" id="3.50.50.60">
    <property type="entry name" value="FAD/NAD(P)-binding domain"/>
    <property type="match status" value="1"/>
</dbReference>
<feature type="domain" description="Pyridine nucleotide-disulphide oxidoreductase N-terminal" evidence="1">
    <location>
        <begin position="2"/>
        <end position="67"/>
    </location>
</feature>
<sequence>MGIIGAEVAAYARQHGCKVTAIESSTSPLERALGTRVGKWLASEHAKRGTVIRTDHRCEGVHRAGRKANRYLDRYWRIYRGGRRYCRNRCSTL</sequence>
<dbReference type="Pfam" id="PF00070">
    <property type="entry name" value="Pyr_redox"/>
    <property type="match status" value="1"/>
</dbReference>
<proteinExistence type="predicted"/>
<dbReference type="InterPro" id="IPR039648">
    <property type="entry name" value="DHPH_N"/>
</dbReference>
<dbReference type="InterPro" id="IPR036188">
    <property type="entry name" value="FAD/NAD-bd_sf"/>
</dbReference>
<dbReference type="EMBL" id="MWML01000849">
    <property type="protein sequence ID" value="TCG02696.1"/>
    <property type="molecule type" value="Genomic_DNA"/>
</dbReference>
<evidence type="ECO:0000259" key="1">
    <source>
        <dbReference type="Pfam" id="PF00070"/>
    </source>
</evidence>
<keyword evidence="3" id="KW-1185">Reference proteome</keyword>
<dbReference type="SUPFAM" id="SSF51905">
    <property type="entry name" value="FAD/NAD(P)-binding domain"/>
    <property type="match status" value="1"/>
</dbReference>
<evidence type="ECO:0000313" key="3">
    <source>
        <dbReference type="Proteomes" id="UP000294200"/>
    </source>
</evidence>
<comment type="caution">
    <text evidence="2">The sequence shown here is derived from an EMBL/GenBank/DDBJ whole genome shotgun (WGS) entry which is preliminary data.</text>
</comment>
<protein>
    <recommendedName>
        <fullName evidence="1">Pyridine nucleotide-disulphide oxidoreductase N-terminal domain-containing protein</fullName>
    </recommendedName>
</protein>